<dbReference type="Pfam" id="PF02365">
    <property type="entry name" value="NAM"/>
    <property type="match status" value="1"/>
</dbReference>
<evidence type="ECO:0000313" key="7">
    <source>
        <dbReference type="EMBL" id="KAL2525052.1"/>
    </source>
</evidence>
<dbReference type="PANTHER" id="PTHR31744">
    <property type="entry name" value="PROTEIN CUP-SHAPED COTYLEDON 2-RELATED"/>
    <property type="match status" value="1"/>
</dbReference>
<name>A0ABD1UJD3_9LAMI</name>
<sequence length="167" mass="17765">MEQEPIGQLKKVIERQLERTGTIYHKSQMVGMKKTLVYHNGQAPKGQRSNWVMHEYRLADLELHKAGINQKSGSGPKNGEQYGAPFMEVWEDDELELVPKQEAAEEVDFCDDFYLDGRDLEQHHFSFCNDGGGGGRGDGGVGGGSSGSGGGGGGGGGGRSSCGCGGV</sequence>
<evidence type="ECO:0000256" key="5">
    <source>
        <dbReference type="SAM" id="MobiDB-lite"/>
    </source>
</evidence>
<evidence type="ECO:0000256" key="1">
    <source>
        <dbReference type="ARBA" id="ARBA00023015"/>
    </source>
</evidence>
<dbReference type="Gene3D" id="2.170.150.80">
    <property type="entry name" value="NAC domain"/>
    <property type="match status" value="1"/>
</dbReference>
<gene>
    <name evidence="7" type="ORF">Adt_10106</name>
</gene>
<keyword evidence="8" id="KW-1185">Reference proteome</keyword>
<accession>A0ABD1UJD3</accession>
<evidence type="ECO:0000256" key="2">
    <source>
        <dbReference type="ARBA" id="ARBA00023125"/>
    </source>
</evidence>
<evidence type="ECO:0000256" key="3">
    <source>
        <dbReference type="ARBA" id="ARBA00023163"/>
    </source>
</evidence>
<dbReference type="InterPro" id="IPR036093">
    <property type="entry name" value="NAC_dom_sf"/>
</dbReference>
<protein>
    <submittedName>
        <fullName evidence="7">NAC domain-containing protein 78</fullName>
    </submittedName>
</protein>
<evidence type="ECO:0000259" key="6">
    <source>
        <dbReference type="PROSITE" id="PS51005"/>
    </source>
</evidence>
<feature type="region of interest" description="Disordered" evidence="5">
    <location>
        <begin position="138"/>
        <end position="167"/>
    </location>
</feature>
<comment type="caution">
    <text evidence="7">The sequence shown here is derived from an EMBL/GenBank/DDBJ whole genome shotgun (WGS) entry which is preliminary data.</text>
</comment>
<keyword evidence="1" id="KW-0805">Transcription regulation</keyword>
<dbReference type="GO" id="GO:0003677">
    <property type="term" value="F:DNA binding"/>
    <property type="evidence" value="ECO:0007669"/>
    <property type="project" value="UniProtKB-KW"/>
</dbReference>
<dbReference type="Proteomes" id="UP001604336">
    <property type="component" value="Unassembled WGS sequence"/>
</dbReference>
<feature type="domain" description="NAC" evidence="6">
    <location>
        <begin position="1"/>
        <end position="92"/>
    </location>
</feature>
<keyword evidence="2" id="KW-0238">DNA-binding</keyword>
<keyword evidence="3" id="KW-0804">Transcription</keyword>
<dbReference type="PROSITE" id="PS51005">
    <property type="entry name" value="NAC"/>
    <property type="match status" value="1"/>
</dbReference>
<organism evidence="7 8">
    <name type="scientific">Abeliophyllum distichum</name>
    <dbReference type="NCBI Taxonomy" id="126358"/>
    <lineage>
        <taxon>Eukaryota</taxon>
        <taxon>Viridiplantae</taxon>
        <taxon>Streptophyta</taxon>
        <taxon>Embryophyta</taxon>
        <taxon>Tracheophyta</taxon>
        <taxon>Spermatophyta</taxon>
        <taxon>Magnoliopsida</taxon>
        <taxon>eudicotyledons</taxon>
        <taxon>Gunneridae</taxon>
        <taxon>Pentapetalae</taxon>
        <taxon>asterids</taxon>
        <taxon>lamiids</taxon>
        <taxon>Lamiales</taxon>
        <taxon>Oleaceae</taxon>
        <taxon>Forsythieae</taxon>
        <taxon>Abeliophyllum</taxon>
    </lineage>
</organism>
<dbReference type="EMBL" id="JBFOLK010000003">
    <property type="protein sequence ID" value="KAL2525052.1"/>
    <property type="molecule type" value="Genomic_DNA"/>
</dbReference>
<dbReference type="AlphaFoldDB" id="A0ABD1UJD3"/>
<evidence type="ECO:0000313" key="8">
    <source>
        <dbReference type="Proteomes" id="UP001604336"/>
    </source>
</evidence>
<dbReference type="SUPFAM" id="SSF101941">
    <property type="entry name" value="NAC domain"/>
    <property type="match status" value="1"/>
</dbReference>
<proteinExistence type="predicted"/>
<keyword evidence="4" id="KW-0539">Nucleus</keyword>
<dbReference type="InterPro" id="IPR003441">
    <property type="entry name" value="NAC-dom"/>
</dbReference>
<evidence type="ECO:0000256" key="4">
    <source>
        <dbReference type="ARBA" id="ARBA00023242"/>
    </source>
</evidence>
<reference evidence="8" key="1">
    <citation type="submission" date="2024-07" db="EMBL/GenBank/DDBJ databases">
        <title>Two chromosome-level genome assemblies of Korean endemic species Abeliophyllum distichum and Forsythia ovata (Oleaceae).</title>
        <authorList>
            <person name="Jang H."/>
        </authorList>
    </citation>
    <scope>NUCLEOTIDE SEQUENCE [LARGE SCALE GENOMIC DNA]</scope>
</reference>